<comment type="function">
    <text evidence="7">RNA helicase.</text>
</comment>
<dbReference type="EMBL" id="JABMIG020000043">
    <property type="protein sequence ID" value="KAL3798863.1"/>
    <property type="molecule type" value="Genomic_DNA"/>
</dbReference>
<dbReference type="Proteomes" id="UP001516023">
    <property type="component" value="Unassembled WGS sequence"/>
</dbReference>
<keyword evidence="3 6" id="KW-0347">Helicase</keyword>
<dbReference type="PROSITE" id="PS51194">
    <property type="entry name" value="HELICASE_CTER"/>
    <property type="match status" value="1"/>
</dbReference>
<dbReference type="CDD" id="cd18787">
    <property type="entry name" value="SF2_C_DEAD"/>
    <property type="match status" value="1"/>
</dbReference>
<sequence length="671" mass="75151">MSSSHSLFRPFTVLSIRTKCSHSMRCVFRLHRFRPTSSTLFPFPCLPPEATWNDFNRHSKRRCFSSAAHASSSPPPTFASFIPPLHPATLHALTHKLRHAHPTEIQTQSYAAAISGRDVLARARTGTGKTLAFLIPALENALSHLAADDDSRRRKNPGVAILVICPTRELAIQIHSTSQLLAASHSNSSESVRMTTQVMYGGVSKEKDVQKLEQKLPFVLVATPGRLLDHMENTVVAGERFGDILGKIGVLVLDEADRCLDMGFQKDMQRILQILNQHEHNKSPSRQTLLFSATIPKDLRTIMASALRKDYVTVDCVEDIDPTTHTNASVDQTFVTLPEPTDKMVNTNDLYRLATSKQRNNPIDKDIDVTQYRWISGLVDIIEDIIHVQNPEDYKLIVFFPTTATTQFFSYVFNKVYKIPVIEMHSQKHQTNRTSSSKLFRNARNGILFTTDVSARGVDYPNVTHVIQYGPAENRETYIHRLGRTGRANKNGTGILVLGGRGEERHIVGRELKGLNVRRNKRYQDLILGETIAKEGDGGGGINGHVNRKSINERRLKKIHSSICSNTDSVLRKYASDVYRSMLGYYTSKMKSVGMLYKVDVVEYVNTLALQMGFKRNNLPRVSYTMVQNIGLEGIRGLNVGDGTDLGAGVRNAKQRMGSGKSRLRSSKKNR</sequence>
<feature type="compositionally biased region" description="Basic residues" evidence="8">
    <location>
        <begin position="662"/>
        <end position="671"/>
    </location>
</feature>
<evidence type="ECO:0000259" key="9">
    <source>
        <dbReference type="PROSITE" id="PS51192"/>
    </source>
</evidence>
<dbReference type="CDD" id="cd00268">
    <property type="entry name" value="DEADc"/>
    <property type="match status" value="1"/>
</dbReference>
<comment type="catalytic activity">
    <reaction evidence="7">
        <text>ATP + H2O = ADP + phosphate + H(+)</text>
        <dbReference type="Rhea" id="RHEA:13065"/>
        <dbReference type="ChEBI" id="CHEBI:15377"/>
        <dbReference type="ChEBI" id="CHEBI:15378"/>
        <dbReference type="ChEBI" id="CHEBI:30616"/>
        <dbReference type="ChEBI" id="CHEBI:43474"/>
        <dbReference type="ChEBI" id="CHEBI:456216"/>
        <dbReference type="EC" id="3.6.4.13"/>
    </reaction>
</comment>
<dbReference type="SMART" id="SM00490">
    <property type="entry name" value="HELICc"/>
    <property type="match status" value="1"/>
</dbReference>
<keyword evidence="4 6" id="KW-0067">ATP-binding</keyword>
<dbReference type="InterPro" id="IPR001650">
    <property type="entry name" value="Helicase_C-like"/>
</dbReference>
<keyword evidence="5 7" id="KW-0694">RNA-binding</keyword>
<feature type="region of interest" description="Disordered" evidence="8">
    <location>
        <begin position="649"/>
        <end position="671"/>
    </location>
</feature>
<dbReference type="GO" id="GO:0003724">
    <property type="term" value="F:RNA helicase activity"/>
    <property type="evidence" value="ECO:0007669"/>
    <property type="project" value="UniProtKB-EC"/>
</dbReference>
<dbReference type="Gene3D" id="3.40.50.300">
    <property type="entry name" value="P-loop containing nucleotide triphosphate hydrolases"/>
    <property type="match status" value="2"/>
</dbReference>
<keyword evidence="1 6" id="KW-0547">Nucleotide-binding</keyword>
<evidence type="ECO:0000256" key="6">
    <source>
        <dbReference type="RuleBase" id="RU000492"/>
    </source>
</evidence>
<feature type="domain" description="Helicase ATP-binding" evidence="9">
    <location>
        <begin position="110"/>
        <end position="313"/>
    </location>
</feature>
<dbReference type="InterPro" id="IPR011545">
    <property type="entry name" value="DEAD/DEAH_box_helicase_dom"/>
</dbReference>
<evidence type="ECO:0000256" key="7">
    <source>
        <dbReference type="RuleBase" id="RU365068"/>
    </source>
</evidence>
<dbReference type="PROSITE" id="PS00039">
    <property type="entry name" value="DEAD_ATP_HELICASE"/>
    <property type="match status" value="1"/>
</dbReference>
<comment type="domain">
    <text evidence="7">The Q motif is unique to and characteristic of the DEAD box family of RNA helicases and controls ATP binding and hydrolysis.</text>
</comment>
<dbReference type="GO" id="GO:0005524">
    <property type="term" value="F:ATP binding"/>
    <property type="evidence" value="ECO:0007669"/>
    <property type="project" value="UniProtKB-UniRule"/>
</dbReference>
<evidence type="ECO:0000256" key="8">
    <source>
        <dbReference type="SAM" id="MobiDB-lite"/>
    </source>
</evidence>
<dbReference type="InterPro" id="IPR014001">
    <property type="entry name" value="Helicase_ATP-bd"/>
</dbReference>
<evidence type="ECO:0000256" key="5">
    <source>
        <dbReference type="ARBA" id="ARBA00022884"/>
    </source>
</evidence>
<comment type="similarity">
    <text evidence="6">Belongs to the DEAD box helicase family.</text>
</comment>
<dbReference type="SUPFAM" id="SSF52540">
    <property type="entry name" value="P-loop containing nucleoside triphosphate hydrolases"/>
    <property type="match status" value="2"/>
</dbReference>
<gene>
    <name evidence="11" type="ORF">HJC23_004651</name>
</gene>
<dbReference type="SMART" id="SM00487">
    <property type="entry name" value="DEXDc"/>
    <property type="match status" value="1"/>
</dbReference>
<comment type="caution">
    <text evidence="11">The sequence shown here is derived from an EMBL/GenBank/DDBJ whole genome shotgun (WGS) entry which is preliminary data.</text>
</comment>
<evidence type="ECO:0000313" key="12">
    <source>
        <dbReference type="Proteomes" id="UP001516023"/>
    </source>
</evidence>
<keyword evidence="12" id="KW-1185">Reference proteome</keyword>
<evidence type="ECO:0000256" key="4">
    <source>
        <dbReference type="ARBA" id="ARBA00022840"/>
    </source>
</evidence>
<dbReference type="AlphaFoldDB" id="A0ABD3QEM5"/>
<dbReference type="PANTHER" id="PTHR24031">
    <property type="entry name" value="RNA HELICASE"/>
    <property type="match status" value="1"/>
</dbReference>
<dbReference type="EC" id="3.6.4.13" evidence="7"/>
<protein>
    <recommendedName>
        <fullName evidence="7">ATP-dependent RNA helicase</fullName>
        <ecNumber evidence="7">3.6.4.13</ecNumber>
    </recommendedName>
</protein>
<dbReference type="PROSITE" id="PS51192">
    <property type="entry name" value="HELICASE_ATP_BIND_1"/>
    <property type="match status" value="1"/>
</dbReference>
<feature type="domain" description="Helicase C-terminal" evidence="10">
    <location>
        <begin position="380"/>
        <end position="534"/>
    </location>
</feature>
<keyword evidence="2 6" id="KW-0378">Hydrolase</keyword>
<proteinExistence type="inferred from homology"/>
<name>A0ABD3QEM5_9STRA</name>
<dbReference type="GO" id="GO:0016787">
    <property type="term" value="F:hydrolase activity"/>
    <property type="evidence" value="ECO:0007669"/>
    <property type="project" value="UniProtKB-KW"/>
</dbReference>
<evidence type="ECO:0000256" key="1">
    <source>
        <dbReference type="ARBA" id="ARBA00022741"/>
    </source>
</evidence>
<organism evidence="11 12">
    <name type="scientific">Cyclotella cryptica</name>
    <dbReference type="NCBI Taxonomy" id="29204"/>
    <lineage>
        <taxon>Eukaryota</taxon>
        <taxon>Sar</taxon>
        <taxon>Stramenopiles</taxon>
        <taxon>Ochrophyta</taxon>
        <taxon>Bacillariophyta</taxon>
        <taxon>Coscinodiscophyceae</taxon>
        <taxon>Thalassiosirophycidae</taxon>
        <taxon>Stephanodiscales</taxon>
        <taxon>Stephanodiscaceae</taxon>
        <taxon>Cyclotella</taxon>
    </lineage>
</organism>
<evidence type="ECO:0000256" key="2">
    <source>
        <dbReference type="ARBA" id="ARBA00022801"/>
    </source>
</evidence>
<accession>A0ABD3QEM5</accession>
<evidence type="ECO:0000256" key="3">
    <source>
        <dbReference type="ARBA" id="ARBA00022806"/>
    </source>
</evidence>
<dbReference type="GO" id="GO:0003723">
    <property type="term" value="F:RNA binding"/>
    <property type="evidence" value="ECO:0007669"/>
    <property type="project" value="UniProtKB-UniRule"/>
</dbReference>
<dbReference type="Pfam" id="PF00271">
    <property type="entry name" value="Helicase_C"/>
    <property type="match status" value="1"/>
</dbReference>
<evidence type="ECO:0000313" key="11">
    <source>
        <dbReference type="EMBL" id="KAL3798863.1"/>
    </source>
</evidence>
<dbReference type="InterPro" id="IPR044742">
    <property type="entry name" value="DEAD/DEAH_RhlB"/>
</dbReference>
<evidence type="ECO:0000259" key="10">
    <source>
        <dbReference type="PROSITE" id="PS51194"/>
    </source>
</evidence>
<dbReference type="InterPro" id="IPR027417">
    <property type="entry name" value="P-loop_NTPase"/>
</dbReference>
<reference evidence="11 12" key="1">
    <citation type="journal article" date="2020" name="G3 (Bethesda)">
        <title>Improved Reference Genome for Cyclotella cryptica CCMP332, a Model for Cell Wall Morphogenesis, Salinity Adaptation, and Lipid Production in Diatoms (Bacillariophyta).</title>
        <authorList>
            <person name="Roberts W.R."/>
            <person name="Downey K.M."/>
            <person name="Ruck E.C."/>
            <person name="Traller J.C."/>
            <person name="Alverson A.J."/>
        </authorList>
    </citation>
    <scope>NUCLEOTIDE SEQUENCE [LARGE SCALE GENOMIC DNA]</scope>
    <source>
        <strain evidence="11 12">CCMP332</strain>
    </source>
</reference>
<dbReference type="InterPro" id="IPR000629">
    <property type="entry name" value="RNA-helicase_DEAD-box_CS"/>
</dbReference>
<dbReference type="Pfam" id="PF00270">
    <property type="entry name" value="DEAD"/>
    <property type="match status" value="1"/>
</dbReference>